<sequence>MVALLLGAAVYVVRRGSSPSGKCSGTLAPTPTSASPCARASCPNAATTSTLSTFISPLSDHGEYRYYCKVCGFMAKRRKQALEHQYKHLEKYPYQCNKCDYGTVRSFNLKRHYGRIHSIVTTDVSDDENAAESDAGQGTSLKQIEYHPMHHHHLHHQQQQSPQQQQQSPQLQQQQYQDQRCQEQDHQQQSFQQDKPPYHHEQEAERLQDHHQQQRQQPRRFSLADASASKNGLTRIVSSSALAASVTAVDGSRTSASVDNRYTICTVTPSTVSTAQAASPSVELCGRSRPAAQVTISLTAGTVATVTTTRIGIVAQQSQILAQTPVTALGAPSTLKRPLLVAVPGVGSMPSTVGGVARNMCSAVPFAAQALQELSRAPRLGVATQPPQQQDTQPAQ</sequence>
<dbReference type="Proteomes" id="UP000192247">
    <property type="component" value="Unassembled WGS sequence"/>
</dbReference>
<keyword evidence="1" id="KW-0863">Zinc-finger</keyword>
<accession>A0A1V9XS55</accession>
<keyword evidence="3" id="KW-0732">Signal</keyword>
<dbReference type="EMBL" id="MNPL01004933">
    <property type="protein sequence ID" value="OQR76336.1"/>
    <property type="molecule type" value="Genomic_DNA"/>
</dbReference>
<evidence type="ECO:0000259" key="4">
    <source>
        <dbReference type="PROSITE" id="PS50157"/>
    </source>
</evidence>
<feature type="region of interest" description="Disordered" evidence="2">
    <location>
        <begin position="150"/>
        <end position="230"/>
    </location>
</feature>
<dbReference type="Pfam" id="PF13909">
    <property type="entry name" value="zf-H2C2_5"/>
    <property type="match status" value="1"/>
</dbReference>
<organism evidence="5 6">
    <name type="scientific">Tropilaelaps mercedesae</name>
    <dbReference type="NCBI Taxonomy" id="418985"/>
    <lineage>
        <taxon>Eukaryota</taxon>
        <taxon>Metazoa</taxon>
        <taxon>Ecdysozoa</taxon>
        <taxon>Arthropoda</taxon>
        <taxon>Chelicerata</taxon>
        <taxon>Arachnida</taxon>
        <taxon>Acari</taxon>
        <taxon>Parasitiformes</taxon>
        <taxon>Mesostigmata</taxon>
        <taxon>Gamasina</taxon>
        <taxon>Dermanyssoidea</taxon>
        <taxon>Laelapidae</taxon>
        <taxon>Tropilaelaps</taxon>
    </lineage>
</organism>
<feature type="domain" description="C2H2-type" evidence="4">
    <location>
        <begin position="66"/>
        <end position="93"/>
    </location>
</feature>
<evidence type="ECO:0000256" key="1">
    <source>
        <dbReference type="PROSITE-ProRule" id="PRU00042"/>
    </source>
</evidence>
<dbReference type="SUPFAM" id="SSF57667">
    <property type="entry name" value="beta-beta-alpha zinc fingers"/>
    <property type="match status" value="1"/>
</dbReference>
<feature type="non-terminal residue" evidence="5">
    <location>
        <position position="396"/>
    </location>
</feature>
<comment type="caution">
    <text evidence="5">The sequence shown here is derived from an EMBL/GenBank/DDBJ whole genome shotgun (WGS) entry which is preliminary data.</text>
</comment>
<dbReference type="InterPro" id="IPR036236">
    <property type="entry name" value="Znf_C2H2_sf"/>
</dbReference>
<reference evidence="5 6" key="1">
    <citation type="journal article" date="2017" name="Gigascience">
        <title>Draft genome of the honey bee ectoparasitic mite, Tropilaelaps mercedesae, is shaped by the parasitic life history.</title>
        <authorList>
            <person name="Dong X."/>
            <person name="Armstrong S.D."/>
            <person name="Xia D."/>
            <person name="Makepeace B.L."/>
            <person name="Darby A.C."/>
            <person name="Kadowaki T."/>
        </authorList>
    </citation>
    <scope>NUCLEOTIDE SEQUENCE [LARGE SCALE GENOMIC DNA]</scope>
    <source>
        <strain evidence="5">Wuxi-XJTLU</strain>
    </source>
</reference>
<keyword evidence="6" id="KW-1185">Reference proteome</keyword>
<dbReference type="Gene3D" id="3.30.160.60">
    <property type="entry name" value="Classic Zinc Finger"/>
    <property type="match status" value="1"/>
</dbReference>
<name>A0A1V9XS55_9ACAR</name>
<keyword evidence="1" id="KW-0479">Metal-binding</keyword>
<keyword evidence="1" id="KW-0862">Zinc</keyword>
<gene>
    <name evidence="5" type="ORF">BIW11_07837</name>
</gene>
<dbReference type="InterPro" id="IPR013087">
    <property type="entry name" value="Znf_C2H2_type"/>
</dbReference>
<feature type="signal peptide" evidence="3">
    <location>
        <begin position="1"/>
        <end position="15"/>
    </location>
</feature>
<dbReference type="PROSITE" id="PS50157">
    <property type="entry name" value="ZINC_FINGER_C2H2_2"/>
    <property type="match status" value="2"/>
</dbReference>
<dbReference type="AlphaFoldDB" id="A0A1V9XS55"/>
<feature type="compositionally biased region" description="Basic and acidic residues" evidence="2">
    <location>
        <begin position="196"/>
        <end position="212"/>
    </location>
</feature>
<feature type="chain" id="PRO_5012867844" description="C2H2-type domain-containing protein" evidence="3">
    <location>
        <begin position="16"/>
        <end position="396"/>
    </location>
</feature>
<dbReference type="STRING" id="418985.A0A1V9XS55"/>
<evidence type="ECO:0000313" key="6">
    <source>
        <dbReference type="Proteomes" id="UP000192247"/>
    </source>
</evidence>
<dbReference type="SMART" id="SM00355">
    <property type="entry name" value="ZnF_C2H2"/>
    <property type="match status" value="2"/>
</dbReference>
<dbReference type="OrthoDB" id="10621209at2759"/>
<dbReference type="InParanoid" id="A0A1V9XS55"/>
<feature type="domain" description="C2H2-type" evidence="4">
    <location>
        <begin position="94"/>
        <end position="118"/>
    </location>
</feature>
<proteinExistence type="predicted"/>
<evidence type="ECO:0000313" key="5">
    <source>
        <dbReference type="EMBL" id="OQR76336.1"/>
    </source>
</evidence>
<protein>
    <recommendedName>
        <fullName evidence="4">C2H2-type domain-containing protein</fullName>
    </recommendedName>
</protein>
<dbReference type="GO" id="GO:0008270">
    <property type="term" value="F:zinc ion binding"/>
    <property type="evidence" value="ECO:0007669"/>
    <property type="project" value="UniProtKB-KW"/>
</dbReference>
<evidence type="ECO:0000256" key="3">
    <source>
        <dbReference type="SAM" id="SignalP"/>
    </source>
</evidence>
<evidence type="ECO:0000256" key="2">
    <source>
        <dbReference type="SAM" id="MobiDB-lite"/>
    </source>
</evidence>
<feature type="compositionally biased region" description="Low complexity" evidence="2">
    <location>
        <begin position="157"/>
        <end position="179"/>
    </location>
</feature>